<dbReference type="GO" id="GO:0005509">
    <property type="term" value="F:calcium ion binding"/>
    <property type="evidence" value="ECO:0007669"/>
    <property type="project" value="InterPro"/>
</dbReference>
<dbReference type="PANTHER" id="PTHR24039:SF28">
    <property type="entry name" value="EGF-LIKE DOMAIN-CONTAINING PROTEIN"/>
    <property type="match status" value="1"/>
</dbReference>
<evidence type="ECO:0000256" key="6">
    <source>
        <dbReference type="ARBA" id="ARBA00023180"/>
    </source>
</evidence>
<dbReference type="CDD" id="cd00054">
    <property type="entry name" value="EGF_CA"/>
    <property type="match status" value="1"/>
</dbReference>
<evidence type="ECO:0000256" key="2">
    <source>
        <dbReference type="ARBA" id="ARBA00022729"/>
    </source>
</evidence>
<evidence type="ECO:0000256" key="3">
    <source>
        <dbReference type="ARBA" id="ARBA00022737"/>
    </source>
</evidence>
<protein>
    <recommendedName>
        <fullName evidence="7">EGF-like calcium-binding domain-containing protein</fullName>
    </recommendedName>
</protein>
<organism evidence="8 9">
    <name type="scientific">Tetranychus urticae</name>
    <name type="common">Two-spotted spider mite</name>
    <dbReference type="NCBI Taxonomy" id="32264"/>
    <lineage>
        <taxon>Eukaryota</taxon>
        <taxon>Metazoa</taxon>
        <taxon>Ecdysozoa</taxon>
        <taxon>Arthropoda</taxon>
        <taxon>Chelicerata</taxon>
        <taxon>Arachnida</taxon>
        <taxon>Acari</taxon>
        <taxon>Acariformes</taxon>
        <taxon>Trombidiformes</taxon>
        <taxon>Prostigmata</taxon>
        <taxon>Eleutherengona</taxon>
        <taxon>Raphignathae</taxon>
        <taxon>Tetranychoidea</taxon>
        <taxon>Tetranychidae</taxon>
        <taxon>Tetranychus</taxon>
    </lineage>
</organism>
<feature type="domain" description="EGF-like calcium-binding" evidence="7">
    <location>
        <begin position="94"/>
        <end position="135"/>
    </location>
</feature>
<dbReference type="eggNOG" id="KOG1217">
    <property type="taxonomic scope" value="Eukaryota"/>
</dbReference>
<keyword evidence="2" id="KW-0732">Signal</keyword>
<reference evidence="8" key="2">
    <citation type="submission" date="2015-06" db="UniProtKB">
        <authorList>
            <consortium name="EnsemblMetazoa"/>
        </authorList>
    </citation>
    <scope>IDENTIFICATION</scope>
</reference>
<keyword evidence="4" id="KW-0106">Calcium</keyword>
<keyword evidence="3" id="KW-0677">Repeat</keyword>
<evidence type="ECO:0000313" key="9">
    <source>
        <dbReference type="Proteomes" id="UP000015104"/>
    </source>
</evidence>
<reference evidence="9" key="1">
    <citation type="submission" date="2011-08" db="EMBL/GenBank/DDBJ databases">
        <authorList>
            <person name="Rombauts S."/>
        </authorList>
    </citation>
    <scope>NUCLEOTIDE SEQUENCE</scope>
    <source>
        <strain evidence="9">London</strain>
    </source>
</reference>
<dbReference type="SMART" id="SM00179">
    <property type="entry name" value="EGF_CA"/>
    <property type="match status" value="1"/>
</dbReference>
<dbReference type="SUPFAM" id="SSF57196">
    <property type="entry name" value="EGF/Laminin"/>
    <property type="match status" value="2"/>
</dbReference>
<dbReference type="Proteomes" id="UP000015104">
    <property type="component" value="Unassembled WGS sequence"/>
</dbReference>
<dbReference type="InterPro" id="IPR049883">
    <property type="entry name" value="NOTCH1_EGF-like"/>
</dbReference>
<dbReference type="STRING" id="32264.T1KVR2"/>
<dbReference type="PROSITE" id="PS01187">
    <property type="entry name" value="EGF_CA"/>
    <property type="match status" value="1"/>
</dbReference>
<keyword evidence="9" id="KW-1185">Reference proteome</keyword>
<evidence type="ECO:0000256" key="4">
    <source>
        <dbReference type="ARBA" id="ARBA00022837"/>
    </source>
</evidence>
<keyword evidence="1" id="KW-0245">EGF-like domain</keyword>
<dbReference type="AlphaFoldDB" id="T1KVR2"/>
<evidence type="ECO:0000313" key="8">
    <source>
        <dbReference type="EnsemblMetazoa" id="tetur23g01560.1"/>
    </source>
</evidence>
<dbReference type="EMBL" id="CAEY01000613">
    <property type="status" value="NOT_ANNOTATED_CDS"/>
    <property type="molecule type" value="Genomic_DNA"/>
</dbReference>
<dbReference type="PANTHER" id="PTHR24039">
    <property type="entry name" value="FIBRILLIN-RELATED"/>
    <property type="match status" value="1"/>
</dbReference>
<dbReference type="Pfam" id="PF12662">
    <property type="entry name" value="cEGF"/>
    <property type="match status" value="1"/>
</dbReference>
<evidence type="ECO:0000256" key="1">
    <source>
        <dbReference type="ARBA" id="ARBA00022536"/>
    </source>
</evidence>
<proteinExistence type="predicted"/>
<dbReference type="EnsemblMetazoa" id="tetur23g01560.1">
    <property type="protein sequence ID" value="tetur23g01560.1"/>
    <property type="gene ID" value="tetur23g01560"/>
</dbReference>
<dbReference type="InterPro" id="IPR018097">
    <property type="entry name" value="EGF_Ca-bd_CS"/>
</dbReference>
<keyword evidence="5" id="KW-1015">Disulfide bond</keyword>
<evidence type="ECO:0000256" key="5">
    <source>
        <dbReference type="ARBA" id="ARBA00023157"/>
    </source>
</evidence>
<name>T1KVR2_TETUR</name>
<dbReference type="Pfam" id="PF07645">
    <property type="entry name" value="EGF_CA"/>
    <property type="match status" value="2"/>
</dbReference>
<keyword evidence="6" id="KW-0325">Glycoprotein</keyword>
<sequence>MNVQNGPEVCPVNSICVTTQGSFGCICRYRQSTYSKGCDDIDGCSFICSCPLGYKSAGDEKTCIDIDECAENIANLALFCEEGFQVRDNRFCDDINECERNKPCGESICLNTIGGYKCFNQDCPEGFIRDSAHTQSHGKPFNVLIPSSGKLALFTARGPLLPGPEVLFKLNVTSIEADDEQLAELELDLELCQCDLPSGTTKIILMLHISSIHCRSPDE</sequence>
<accession>T1KVR2</accession>
<dbReference type="InterPro" id="IPR001881">
    <property type="entry name" value="EGF-like_Ca-bd_dom"/>
</dbReference>
<dbReference type="InterPro" id="IPR026823">
    <property type="entry name" value="cEGF"/>
</dbReference>
<dbReference type="HOGENOM" id="CLU_1263015_0_0_1"/>
<dbReference type="Gene3D" id="2.10.25.10">
    <property type="entry name" value="Laminin"/>
    <property type="match status" value="2"/>
</dbReference>
<evidence type="ECO:0000259" key="7">
    <source>
        <dbReference type="SMART" id="SM00179"/>
    </source>
</evidence>